<keyword evidence="1" id="KW-0732">Signal</keyword>
<evidence type="ECO:0000256" key="1">
    <source>
        <dbReference type="SAM" id="SignalP"/>
    </source>
</evidence>
<accession>A0A949N3I0</accession>
<reference evidence="2" key="1">
    <citation type="submission" date="2021-06" db="EMBL/GenBank/DDBJ databases">
        <title>Sequencing of actinobacteria type strains.</title>
        <authorList>
            <person name="Nguyen G.-S."/>
            <person name="Wentzel A."/>
        </authorList>
    </citation>
    <scope>NUCLEOTIDE SEQUENCE</scope>
    <source>
        <strain evidence="2">P38-E01</strain>
    </source>
</reference>
<sequence>MKRLLIAVLATTTVLTAPTIAYATADRSTPPDARAAKWHKMNDQSTSGAQWSDARYRFLPAGPETRGAFNFTGTLRSTDKNNGVYLEVAVHGYAPNVFRASRGTAKRYNKNVFDGAMQRTRDVRVRVCRDRGTLIPDNCSGKEEYVR</sequence>
<comment type="caution">
    <text evidence="2">The sequence shown here is derived from an EMBL/GenBank/DDBJ whole genome shotgun (WGS) entry which is preliminary data.</text>
</comment>
<proteinExistence type="predicted"/>
<feature type="chain" id="PRO_5037083776" description="Secreted protein" evidence="1">
    <location>
        <begin position="24"/>
        <end position="147"/>
    </location>
</feature>
<dbReference type="EMBL" id="JAELVF020000001">
    <property type="protein sequence ID" value="MBU7596884.1"/>
    <property type="molecule type" value="Genomic_DNA"/>
</dbReference>
<evidence type="ECO:0008006" key="4">
    <source>
        <dbReference type="Google" id="ProtNLM"/>
    </source>
</evidence>
<evidence type="ECO:0000313" key="2">
    <source>
        <dbReference type="EMBL" id="MBU7596884.1"/>
    </source>
</evidence>
<organism evidence="2 3">
    <name type="scientific">Streptomyces tardus</name>
    <dbReference type="NCBI Taxonomy" id="2780544"/>
    <lineage>
        <taxon>Bacteria</taxon>
        <taxon>Bacillati</taxon>
        <taxon>Actinomycetota</taxon>
        <taxon>Actinomycetes</taxon>
        <taxon>Kitasatosporales</taxon>
        <taxon>Streptomycetaceae</taxon>
        <taxon>Streptomyces</taxon>
    </lineage>
</organism>
<protein>
    <recommendedName>
        <fullName evidence="4">Secreted protein</fullName>
    </recommendedName>
</protein>
<dbReference type="AlphaFoldDB" id="A0A949N3I0"/>
<keyword evidence="3" id="KW-1185">Reference proteome</keyword>
<feature type="signal peptide" evidence="1">
    <location>
        <begin position="1"/>
        <end position="23"/>
    </location>
</feature>
<evidence type="ECO:0000313" key="3">
    <source>
        <dbReference type="Proteomes" id="UP000694501"/>
    </source>
</evidence>
<name>A0A949N3I0_9ACTN</name>
<dbReference type="Proteomes" id="UP000694501">
    <property type="component" value="Unassembled WGS sequence"/>
</dbReference>
<gene>
    <name evidence="2" type="ORF">JGS22_004325</name>
</gene>
<dbReference type="RefSeq" id="WP_211042975.1">
    <property type="nucleotide sequence ID" value="NZ_JAELVF020000001.1"/>
</dbReference>